<dbReference type="EMBL" id="CM039435">
    <property type="protein sequence ID" value="KAI4317321.1"/>
    <property type="molecule type" value="Genomic_DNA"/>
</dbReference>
<evidence type="ECO:0000313" key="1">
    <source>
        <dbReference type="EMBL" id="KAI4317321.1"/>
    </source>
</evidence>
<dbReference type="Proteomes" id="UP000828941">
    <property type="component" value="Chromosome 10"/>
</dbReference>
<proteinExistence type="predicted"/>
<comment type="caution">
    <text evidence="1">The sequence shown here is derived from an EMBL/GenBank/DDBJ whole genome shotgun (WGS) entry which is preliminary data.</text>
</comment>
<name>A0ACB9M167_BAUVA</name>
<keyword evidence="2" id="KW-1185">Reference proteome</keyword>
<protein>
    <submittedName>
        <fullName evidence="1">Uncharacterized protein</fullName>
    </submittedName>
</protein>
<accession>A0ACB9M167</accession>
<reference evidence="1 2" key="1">
    <citation type="journal article" date="2022" name="DNA Res.">
        <title>Chromosomal-level genome assembly of the orchid tree Bauhinia variegata (Leguminosae; Cercidoideae) supports the allotetraploid origin hypothesis of Bauhinia.</title>
        <authorList>
            <person name="Zhong Y."/>
            <person name="Chen Y."/>
            <person name="Zheng D."/>
            <person name="Pang J."/>
            <person name="Liu Y."/>
            <person name="Luo S."/>
            <person name="Meng S."/>
            <person name="Qian L."/>
            <person name="Wei D."/>
            <person name="Dai S."/>
            <person name="Zhou R."/>
        </authorList>
    </citation>
    <scope>NUCLEOTIDE SEQUENCE [LARGE SCALE GENOMIC DNA]</scope>
    <source>
        <strain evidence="1">BV-YZ2020</strain>
    </source>
</reference>
<organism evidence="1 2">
    <name type="scientific">Bauhinia variegata</name>
    <name type="common">Purple orchid tree</name>
    <name type="synonym">Phanera variegata</name>
    <dbReference type="NCBI Taxonomy" id="167791"/>
    <lineage>
        <taxon>Eukaryota</taxon>
        <taxon>Viridiplantae</taxon>
        <taxon>Streptophyta</taxon>
        <taxon>Embryophyta</taxon>
        <taxon>Tracheophyta</taxon>
        <taxon>Spermatophyta</taxon>
        <taxon>Magnoliopsida</taxon>
        <taxon>eudicotyledons</taxon>
        <taxon>Gunneridae</taxon>
        <taxon>Pentapetalae</taxon>
        <taxon>rosids</taxon>
        <taxon>fabids</taxon>
        <taxon>Fabales</taxon>
        <taxon>Fabaceae</taxon>
        <taxon>Cercidoideae</taxon>
        <taxon>Cercideae</taxon>
        <taxon>Bauhiniinae</taxon>
        <taxon>Bauhinia</taxon>
    </lineage>
</organism>
<gene>
    <name evidence="1" type="ORF">L6164_025199</name>
</gene>
<evidence type="ECO:0000313" key="2">
    <source>
        <dbReference type="Proteomes" id="UP000828941"/>
    </source>
</evidence>
<sequence>MTETVRLRLVFEDRHMLSKTKKKEGLKRCWVLLKPQHNTISDLVAYLLYTFGLHRTCPNGIILFMDDFVLPPFESTCILKDKDVICVKRKGSLSTDYKHAMLTSPHEHQYVELPKLLTNEKFQEETRAYEIESPEDDNDQCEDATQEESESDDVVSKKRKAPKKLRDTRQKKIKLSSTEKLAVISDANGSLQDCVINRQLSLVKKDNDKSSILSSQQDKSSIHTLDTSRRSNKTSGSKPTETRLCQPQDDGKGNIDVSNPAGETKKLPSRSARRKKAKRRWLREQVTLEKKKLDESTVLEKDVQQSPVNVSDCITSNLDQSTVLEKDVQQSPVKVSDCITSNVNQESDGESEAEDDVVPIEIRPGHIRFTSLRKDQGVPQNQLPVETFHWNGITSKKKGQKWGTEKVSVHKRDDHRLSSQECPHVPNAEGKHAYNPIDFEELTPYTNLPKEGDVIAYRLIELSSVWTPEISSYRVGKVSQCYPETMRIRLVPVAEYPCNFEKRIDEEACSLPSDPSPYGEDGSLEIDYSSLVDVRMVKHADVDSANIAAAGEASVDETKATNGRIDEELVDDRTAVEGDKPHNKQDVHSPAQGKENGQVNVWDEINEALTAKKSQLSQKHGWNKETSGNRSWSHRVRCSALGPTMARLRSQNELSETNQQ</sequence>